<protein>
    <submittedName>
        <fullName evidence="1">Uncharacterized protein</fullName>
    </submittedName>
</protein>
<proteinExistence type="predicted"/>
<name>A0A9W6P776_9ACTN</name>
<dbReference type="AlphaFoldDB" id="A0A9W6P776"/>
<accession>A0A9W6P776</accession>
<gene>
    <name evidence="1" type="ORF">Nans01_31000</name>
</gene>
<dbReference type="Proteomes" id="UP001165092">
    <property type="component" value="Unassembled WGS sequence"/>
</dbReference>
<comment type="caution">
    <text evidence="1">The sequence shown here is derived from an EMBL/GenBank/DDBJ whole genome shotgun (WGS) entry which is preliminary data.</text>
</comment>
<evidence type="ECO:0000313" key="2">
    <source>
        <dbReference type="Proteomes" id="UP001165092"/>
    </source>
</evidence>
<organism evidence="1 2">
    <name type="scientific">Nocardiopsis ansamitocini</name>
    <dbReference type="NCBI Taxonomy" id="1670832"/>
    <lineage>
        <taxon>Bacteria</taxon>
        <taxon>Bacillati</taxon>
        <taxon>Actinomycetota</taxon>
        <taxon>Actinomycetes</taxon>
        <taxon>Streptosporangiales</taxon>
        <taxon>Nocardiopsidaceae</taxon>
        <taxon>Nocardiopsis</taxon>
    </lineage>
</organism>
<dbReference type="EMBL" id="BSQG01000005">
    <property type="protein sequence ID" value="GLU48749.1"/>
    <property type="molecule type" value="Genomic_DNA"/>
</dbReference>
<evidence type="ECO:0000313" key="1">
    <source>
        <dbReference type="EMBL" id="GLU48749.1"/>
    </source>
</evidence>
<sequence>MFDLVEVAGRYPEVASEVGLGQRPVLAQSAQPCPGEDLAHPVSLPIGRNGPGKRTPPMSEFVFAIFAKHRGKVCRNQLVGSLDLR</sequence>
<reference evidence="1" key="1">
    <citation type="submission" date="2023-02" db="EMBL/GenBank/DDBJ databases">
        <title>Nocardiopsis ansamitocini NBRC 112285.</title>
        <authorList>
            <person name="Ichikawa N."/>
            <person name="Sato H."/>
            <person name="Tonouchi N."/>
        </authorList>
    </citation>
    <scope>NUCLEOTIDE SEQUENCE</scope>
    <source>
        <strain evidence="1">NBRC 112285</strain>
    </source>
</reference>
<keyword evidence="2" id="KW-1185">Reference proteome</keyword>